<accession>A0A099D0R3</accession>
<evidence type="ECO:0000313" key="2">
    <source>
        <dbReference type="EMBL" id="ASU79773.1"/>
    </source>
</evidence>
<reference evidence="3 4" key="1">
    <citation type="journal article" date="2014" name="PLoS ONE">
        <title>Identification and Characterization of a New Erythromycin Biosynthetic Gene Cluster in Actinopolyspora erythraea YIM90600, a Novel Erythronolide-Producing Halophilic Actinomycete Isolated from Salt Field.</title>
        <authorList>
            <person name="Chen D."/>
            <person name="Feng J."/>
            <person name="Huang L."/>
            <person name="Zhang Q."/>
            <person name="Wu J."/>
            <person name="Zhu X."/>
            <person name="Duan Y."/>
            <person name="Xu Z."/>
        </authorList>
    </citation>
    <scope>NUCLEOTIDE SEQUENCE [LARGE SCALE GENOMIC DNA]</scope>
    <source>
        <strain evidence="3 4">YIM90600</strain>
    </source>
</reference>
<evidence type="ECO:0000313" key="5">
    <source>
        <dbReference type="Proteomes" id="UP000215043"/>
    </source>
</evidence>
<keyword evidence="4" id="KW-1185">Reference proteome</keyword>
<protein>
    <submittedName>
        <fullName evidence="2">Pyrophosphohydrolase</fullName>
    </submittedName>
</protein>
<dbReference type="EMBL" id="CP022752">
    <property type="protein sequence ID" value="ASU79773.1"/>
    <property type="molecule type" value="Genomic_DNA"/>
</dbReference>
<reference evidence="2 5" key="2">
    <citation type="submission" date="2017-08" db="EMBL/GenBank/DDBJ databases">
        <title>The complete genome sequence of moderately halophilic actinomycete Actinopolyspora erythraea YIM 90600, the producer of novel erythromycin, novel actinopolysporins A-C and tubercidin.</title>
        <authorList>
            <person name="Yin M."/>
            <person name="Tang S."/>
        </authorList>
    </citation>
    <scope>NUCLEOTIDE SEQUENCE [LARGE SCALE GENOMIC DNA]</scope>
    <source>
        <strain evidence="2 5">YIM 90600</strain>
    </source>
</reference>
<organism evidence="2 5">
    <name type="scientific">Actinopolyspora erythraea</name>
    <dbReference type="NCBI Taxonomy" id="414996"/>
    <lineage>
        <taxon>Bacteria</taxon>
        <taxon>Bacillati</taxon>
        <taxon>Actinomycetota</taxon>
        <taxon>Actinomycetes</taxon>
        <taxon>Actinopolysporales</taxon>
        <taxon>Actinopolysporaceae</taxon>
        <taxon>Actinopolyspora</taxon>
    </lineage>
</organism>
<dbReference type="EMBL" id="JPMV01000042">
    <property type="protein sequence ID" value="KGI79604.1"/>
    <property type="molecule type" value="Genomic_DNA"/>
</dbReference>
<dbReference type="HOGENOM" id="CLU_173110_0_0_11"/>
<evidence type="ECO:0000313" key="4">
    <source>
        <dbReference type="Proteomes" id="UP000029737"/>
    </source>
</evidence>
<keyword evidence="2" id="KW-0378">Hydrolase</keyword>
<dbReference type="Proteomes" id="UP000029737">
    <property type="component" value="Unassembled WGS sequence"/>
</dbReference>
<dbReference type="PANTHER" id="PTHR42702:SF1">
    <property type="entry name" value="REGULATORY PROTEIN FOR BETA-LACTAMASE"/>
    <property type="match status" value="1"/>
</dbReference>
<dbReference type="Gene3D" id="1.10.287.1080">
    <property type="entry name" value="MazG-like"/>
    <property type="match status" value="1"/>
</dbReference>
<name>A0A099D0R3_9ACTN</name>
<evidence type="ECO:0000313" key="3">
    <source>
        <dbReference type="EMBL" id="KGI79604.1"/>
    </source>
</evidence>
<proteinExistence type="predicted"/>
<dbReference type="SUPFAM" id="SSF101386">
    <property type="entry name" value="all-alpha NTP pyrophosphatases"/>
    <property type="match status" value="1"/>
</dbReference>
<sequence length="118" mass="12893">MRPLPAEATLAEIQRYVAEMELERGFADSTVLEQSLKLGEEYGELCKAIRERSGLAVETGSATGDVGGELADILIYLCAIANRLDTDLDQALRAKERANETRTWTSAPREAADTEHPA</sequence>
<dbReference type="OrthoDB" id="9791898at2"/>
<dbReference type="KEGG" id="aey:CDG81_17580"/>
<dbReference type="PANTHER" id="PTHR42702">
    <property type="entry name" value="NUCLEOTIDE PYROPHOSPHOHYDROLASE"/>
    <property type="match status" value="1"/>
</dbReference>
<gene>
    <name evidence="2" type="ORF">CDG81_17580</name>
    <name evidence="3" type="ORF">IL38_22500</name>
</gene>
<dbReference type="GO" id="GO:0016787">
    <property type="term" value="F:hydrolase activity"/>
    <property type="evidence" value="ECO:0007669"/>
    <property type="project" value="UniProtKB-KW"/>
</dbReference>
<dbReference type="AlphaFoldDB" id="A0A099D0R3"/>
<dbReference type="Proteomes" id="UP000215043">
    <property type="component" value="Chromosome"/>
</dbReference>
<dbReference type="eggNOG" id="COG1694">
    <property type="taxonomic scope" value="Bacteria"/>
</dbReference>
<evidence type="ECO:0000256" key="1">
    <source>
        <dbReference type="SAM" id="MobiDB-lite"/>
    </source>
</evidence>
<feature type="region of interest" description="Disordered" evidence="1">
    <location>
        <begin position="96"/>
        <end position="118"/>
    </location>
</feature>
<dbReference type="RefSeq" id="WP_043578030.1">
    <property type="nucleotide sequence ID" value="NZ_CP022752.1"/>
</dbReference>